<dbReference type="AlphaFoldDB" id="A0A1E3A9W5"/>
<feature type="domain" description="Solute-binding protein family 5" evidence="6">
    <location>
        <begin position="101"/>
        <end position="432"/>
    </location>
</feature>
<evidence type="ECO:0000256" key="2">
    <source>
        <dbReference type="ARBA" id="ARBA00022448"/>
    </source>
</evidence>
<name>A0A1E3A9W5_9FIRM</name>
<feature type="compositionally biased region" description="Low complexity" evidence="4">
    <location>
        <begin position="25"/>
        <end position="47"/>
    </location>
</feature>
<dbReference type="GO" id="GO:0015833">
    <property type="term" value="P:peptide transport"/>
    <property type="evidence" value="ECO:0007669"/>
    <property type="project" value="TreeGrafter"/>
</dbReference>
<feature type="region of interest" description="Disordered" evidence="4">
    <location>
        <begin position="25"/>
        <end position="54"/>
    </location>
</feature>
<dbReference type="Proteomes" id="UP000094067">
    <property type="component" value="Unassembled WGS sequence"/>
</dbReference>
<evidence type="ECO:0000256" key="1">
    <source>
        <dbReference type="ARBA" id="ARBA00005695"/>
    </source>
</evidence>
<reference evidence="7 8" key="1">
    <citation type="submission" date="2016-07" db="EMBL/GenBank/DDBJ databases">
        <title>Characterization of isolates of Eisenbergiella tayi derived from blood cultures, using whole genome sequencing.</title>
        <authorList>
            <person name="Burdz T."/>
            <person name="Wiebe D."/>
            <person name="Huynh C."/>
            <person name="Bernard K."/>
        </authorList>
    </citation>
    <scope>NUCLEOTIDE SEQUENCE [LARGE SCALE GENOMIC DNA]</scope>
    <source>
        <strain evidence="7 8">NML 110608</strain>
    </source>
</reference>
<dbReference type="InterPro" id="IPR000914">
    <property type="entry name" value="SBP_5_dom"/>
</dbReference>
<dbReference type="GO" id="GO:1904680">
    <property type="term" value="F:peptide transmembrane transporter activity"/>
    <property type="evidence" value="ECO:0007669"/>
    <property type="project" value="TreeGrafter"/>
</dbReference>
<dbReference type="Gene3D" id="3.90.76.10">
    <property type="entry name" value="Dipeptide-binding Protein, Domain 1"/>
    <property type="match status" value="1"/>
</dbReference>
<organism evidence="7 8">
    <name type="scientific">Eisenbergiella tayi</name>
    <dbReference type="NCBI Taxonomy" id="1432052"/>
    <lineage>
        <taxon>Bacteria</taxon>
        <taxon>Bacillati</taxon>
        <taxon>Bacillota</taxon>
        <taxon>Clostridia</taxon>
        <taxon>Lachnospirales</taxon>
        <taxon>Lachnospiraceae</taxon>
        <taxon>Eisenbergiella</taxon>
    </lineage>
</organism>
<accession>A0A1E3A9W5</accession>
<dbReference type="SUPFAM" id="SSF53850">
    <property type="entry name" value="Periplasmic binding protein-like II"/>
    <property type="match status" value="1"/>
</dbReference>
<feature type="signal peptide" evidence="5">
    <location>
        <begin position="1"/>
        <end position="23"/>
    </location>
</feature>
<dbReference type="RefSeq" id="WP_069151779.1">
    <property type="nucleotide sequence ID" value="NZ_MCGH01000002.1"/>
</dbReference>
<dbReference type="PROSITE" id="PS51257">
    <property type="entry name" value="PROKAR_LIPOPROTEIN"/>
    <property type="match status" value="1"/>
</dbReference>
<dbReference type="GO" id="GO:0043190">
    <property type="term" value="C:ATP-binding cassette (ABC) transporter complex"/>
    <property type="evidence" value="ECO:0007669"/>
    <property type="project" value="InterPro"/>
</dbReference>
<comment type="similarity">
    <text evidence="1">Belongs to the bacterial solute-binding protein 5 family.</text>
</comment>
<dbReference type="InterPro" id="IPR030678">
    <property type="entry name" value="Peptide/Ni-bd"/>
</dbReference>
<dbReference type="PATRIC" id="fig|1432052.4.peg.1634"/>
<gene>
    <name evidence="7" type="primary">gsiB_1</name>
    <name evidence="7" type="ORF">BEI61_01454</name>
</gene>
<sequence>MKKNWKALTAVCCAAVLTLSLTACSGSSGSNTGSDSSAGTAAAGNTGEEVSASSGRTDLNIHIGDAFSTVDPHNLSLNADMMLSRQIYEPLYWLNDSAEEVPMLATEYSVSEDGLTWTFKLRDGVTFQNGEAMKASDVVYSYERCFDNAYMQEKVEAIDSVTAPDDFTVEIHLKYQFSPLMEKIASIGIINEKFAEENKDAQGLLGFNACGTGAYSIAEAVPDVSVTLEAYPGYWGGEPSIKTLHFELITDDTTSITAFEAGELDVMGVPSANWEEIVSNDAFATSARPSNHVVYLIFNTETEPFNNKELRQAAAYAVNRQDIIDVAADGLASPATSLATSYMFGYTDDHMTYEYDPEKAKELLAQAGYPDGLDIGSIKTLGGSYFEKVVQVVQAELAEVGITCTIESMDGNSLVNDCITGNFTMADMGQNLSLDYDFLKTYFNEEYIDGLNMARYSDSTIQDLFEKGASTTDKEERLAIYKEIEDLTQEVCAYVPLYNLQTTTAWNKDLNYTPSITGVLYKDFSWK</sequence>
<evidence type="ECO:0000256" key="5">
    <source>
        <dbReference type="SAM" id="SignalP"/>
    </source>
</evidence>
<dbReference type="Gene3D" id="3.40.190.10">
    <property type="entry name" value="Periplasmic binding protein-like II"/>
    <property type="match status" value="1"/>
</dbReference>
<evidence type="ECO:0000313" key="8">
    <source>
        <dbReference type="Proteomes" id="UP000094067"/>
    </source>
</evidence>
<keyword evidence="2" id="KW-0813">Transport</keyword>
<dbReference type="PANTHER" id="PTHR30290:SF9">
    <property type="entry name" value="OLIGOPEPTIDE-BINDING PROTEIN APPA"/>
    <property type="match status" value="1"/>
</dbReference>
<proteinExistence type="inferred from homology"/>
<dbReference type="GO" id="GO:0042597">
    <property type="term" value="C:periplasmic space"/>
    <property type="evidence" value="ECO:0007669"/>
    <property type="project" value="UniProtKB-ARBA"/>
</dbReference>
<dbReference type="EMBL" id="MCGH01000002">
    <property type="protein sequence ID" value="ODM05565.1"/>
    <property type="molecule type" value="Genomic_DNA"/>
</dbReference>
<dbReference type="Pfam" id="PF00496">
    <property type="entry name" value="SBP_bac_5"/>
    <property type="match status" value="1"/>
</dbReference>
<evidence type="ECO:0000256" key="4">
    <source>
        <dbReference type="SAM" id="MobiDB-lite"/>
    </source>
</evidence>
<evidence type="ECO:0000259" key="6">
    <source>
        <dbReference type="Pfam" id="PF00496"/>
    </source>
</evidence>
<dbReference type="PIRSF" id="PIRSF002741">
    <property type="entry name" value="MppA"/>
    <property type="match status" value="1"/>
</dbReference>
<feature type="chain" id="PRO_5038901372" evidence="5">
    <location>
        <begin position="24"/>
        <end position="527"/>
    </location>
</feature>
<comment type="caution">
    <text evidence="7">The sequence shown here is derived from an EMBL/GenBank/DDBJ whole genome shotgun (WGS) entry which is preliminary data.</text>
</comment>
<keyword evidence="3 5" id="KW-0732">Signal</keyword>
<dbReference type="PANTHER" id="PTHR30290">
    <property type="entry name" value="PERIPLASMIC BINDING COMPONENT OF ABC TRANSPORTER"/>
    <property type="match status" value="1"/>
</dbReference>
<protein>
    <submittedName>
        <fullName evidence="7">Glutathione-binding protein GsiB</fullName>
    </submittedName>
</protein>
<dbReference type="InterPro" id="IPR039424">
    <property type="entry name" value="SBP_5"/>
</dbReference>
<evidence type="ECO:0000313" key="7">
    <source>
        <dbReference type="EMBL" id="ODM05565.1"/>
    </source>
</evidence>
<dbReference type="Gene3D" id="3.10.105.10">
    <property type="entry name" value="Dipeptide-binding Protein, Domain 3"/>
    <property type="match status" value="1"/>
</dbReference>
<evidence type="ECO:0000256" key="3">
    <source>
        <dbReference type="ARBA" id="ARBA00022729"/>
    </source>
</evidence>
<dbReference type="CDD" id="cd00995">
    <property type="entry name" value="PBP2_NikA_DppA_OppA_like"/>
    <property type="match status" value="1"/>
</dbReference>